<comment type="subunit">
    <text evidence="9">Homodimer.</text>
</comment>
<dbReference type="InterPro" id="IPR006151">
    <property type="entry name" value="Shikm_DH/Glu-tRNA_Rdtase"/>
</dbReference>
<feature type="domain" description="Tetrapyrrole biosynthesis glutamyl-tRNA reductase dimerisation" evidence="15">
    <location>
        <begin position="321"/>
        <end position="420"/>
    </location>
</feature>
<comment type="function">
    <text evidence="9">Catalyzes the NADPH-dependent reduction of glutamyl-tRNA(Glu) to glutamate 1-semialdehyde (GSA).</text>
</comment>
<evidence type="ECO:0000256" key="2">
    <source>
        <dbReference type="ARBA" id="ARBA00005916"/>
    </source>
</evidence>
<feature type="binding site" evidence="9 11">
    <location>
        <begin position="50"/>
        <end position="53"/>
    </location>
    <ligand>
        <name>substrate</name>
    </ligand>
</feature>
<evidence type="ECO:0000256" key="6">
    <source>
        <dbReference type="ARBA" id="ARBA00023244"/>
    </source>
</evidence>
<dbReference type="CDD" id="cd05213">
    <property type="entry name" value="NAD_bind_Glutamyl_tRNA_reduct"/>
    <property type="match status" value="1"/>
</dbReference>
<evidence type="ECO:0000256" key="7">
    <source>
        <dbReference type="ARBA" id="ARBA00047464"/>
    </source>
</evidence>
<dbReference type="NCBIfam" id="TIGR01035">
    <property type="entry name" value="hemA"/>
    <property type="match status" value="1"/>
</dbReference>
<dbReference type="EMBL" id="OJIN01000228">
    <property type="protein sequence ID" value="SPD76088.1"/>
    <property type="molecule type" value="Genomic_DNA"/>
</dbReference>
<comment type="domain">
    <text evidence="9">Possesses an unusual extended V-shaped dimeric structure with each monomer consisting of three distinct domains arranged along a curved 'spinal' alpha-helix. The N-terminal catalytic domain specifically recognizes the glutamate moiety of the substrate. The second domain is the NADPH-binding domain, and the third C-terminal domain is responsible for dimerization.</text>
</comment>
<keyword evidence="6 9" id="KW-0627">Porphyrin biosynthesis</keyword>
<evidence type="ECO:0000256" key="8">
    <source>
        <dbReference type="ARBA" id="ARBA00068659"/>
    </source>
</evidence>
<evidence type="ECO:0000256" key="14">
    <source>
        <dbReference type="RuleBase" id="RU000584"/>
    </source>
</evidence>
<feature type="binding site" evidence="9 11">
    <location>
        <position position="121"/>
    </location>
    <ligand>
        <name>substrate</name>
    </ligand>
</feature>
<accession>A0A445N309</accession>
<comment type="pathway">
    <text evidence="1 9 14">Porphyrin-containing compound metabolism; protoporphyrin-IX biosynthesis; 5-aminolevulinate from L-glutamyl-tRNA(Glu): step 1/2.</text>
</comment>
<dbReference type="AlphaFoldDB" id="A0A445N309"/>
<protein>
    <recommendedName>
        <fullName evidence="8 9">Glutamyl-tRNA reductase</fullName>
        <shortName evidence="9">GluTR</shortName>
        <ecNumber evidence="3 9">1.2.1.70</ecNumber>
    </recommendedName>
</protein>
<feature type="binding site" evidence="9 12">
    <location>
        <begin position="190"/>
        <end position="195"/>
    </location>
    <ligand>
        <name>NADP(+)</name>
        <dbReference type="ChEBI" id="CHEBI:58349"/>
    </ligand>
</feature>
<evidence type="ECO:0000256" key="3">
    <source>
        <dbReference type="ARBA" id="ARBA00012970"/>
    </source>
</evidence>
<feature type="site" description="Important for activity" evidence="9 13">
    <location>
        <position position="100"/>
    </location>
</feature>
<dbReference type="InterPro" id="IPR015895">
    <property type="entry name" value="4pyrrol_synth_GluRdtase_N"/>
</dbReference>
<dbReference type="UniPathway" id="UPA00251">
    <property type="reaction ID" value="UER00316"/>
</dbReference>
<dbReference type="InterPro" id="IPR018214">
    <property type="entry name" value="GluRdtase_CS"/>
</dbReference>
<dbReference type="PIRSF" id="PIRSF000445">
    <property type="entry name" value="4pyrrol_synth_GluRdtase"/>
    <property type="match status" value="1"/>
</dbReference>
<dbReference type="EC" id="1.2.1.70" evidence="3 9"/>
<evidence type="ECO:0000259" key="15">
    <source>
        <dbReference type="Pfam" id="PF00745"/>
    </source>
</evidence>
<feature type="active site" description="Nucleophile" evidence="9 10">
    <location>
        <position position="51"/>
    </location>
</feature>
<evidence type="ECO:0000256" key="11">
    <source>
        <dbReference type="PIRSR" id="PIRSR000445-2"/>
    </source>
</evidence>
<dbReference type="Pfam" id="PF00745">
    <property type="entry name" value="GlutR_dimer"/>
    <property type="match status" value="1"/>
</dbReference>
<dbReference type="InterPro" id="IPR036343">
    <property type="entry name" value="GluRdtase_N_sf"/>
</dbReference>
<dbReference type="InterPro" id="IPR036291">
    <property type="entry name" value="NAD(P)-bd_dom_sf"/>
</dbReference>
<dbReference type="GO" id="GO:0008883">
    <property type="term" value="F:glutamyl-tRNA reductase activity"/>
    <property type="evidence" value="ECO:0007669"/>
    <property type="project" value="UniProtKB-UniRule"/>
</dbReference>
<evidence type="ECO:0000256" key="10">
    <source>
        <dbReference type="PIRSR" id="PIRSR000445-1"/>
    </source>
</evidence>
<dbReference type="PROSITE" id="PS00747">
    <property type="entry name" value="GLUTR"/>
    <property type="match status" value="1"/>
</dbReference>
<proteinExistence type="inferred from homology"/>
<dbReference type="SUPFAM" id="SSF51735">
    <property type="entry name" value="NAD(P)-binding Rossmann-fold domains"/>
    <property type="match status" value="1"/>
</dbReference>
<evidence type="ECO:0000256" key="13">
    <source>
        <dbReference type="PIRSR" id="PIRSR000445-4"/>
    </source>
</evidence>
<dbReference type="PANTHER" id="PTHR43013:SF1">
    <property type="entry name" value="GLUTAMYL-TRNA REDUCTASE"/>
    <property type="match status" value="1"/>
</dbReference>
<dbReference type="GO" id="GO:0019353">
    <property type="term" value="P:protoporphyrinogen IX biosynthetic process from glutamate"/>
    <property type="evidence" value="ECO:0007669"/>
    <property type="project" value="TreeGrafter"/>
</dbReference>
<evidence type="ECO:0000256" key="9">
    <source>
        <dbReference type="HAMAP-Rule" id="MF_00087"/>
    </source>
</evidence>
<organism evidence="18">
    <name type="scientific">uncultured Desulfobacterium sp</name>
    <dbReference type="NCBI Taxonomy" id="201089"/>
    <lineage>
        <taxon>Bacteria</taxon>
        <taxon>Pseudomonadati</taxon>
        <taxon>Thermodesulfobacteriota</taxon>
        <taxon>Desulfobacteria</taxon>
        <taxon>Desulfobacterales</taxon>
        <taxon>Desulfobacteriaceae</taxon>
        <taxon>Desulfobacterium</taxon>
        <taxon>environmental samples</taxon>
    </lineage>
</organism>
<feature type="binding site" evidence="9 11">
    <location>
        <position position="110"/>
    </location>
    <ligand>
        <name>substrate</name>
    </ligand>
</feature>
<dbReference type="SUPFAM" id="SSF69742">
    <property type="entry name" value="Glutamyl tRNA-reductase catalytic, N-terminal domain"/>
    <property type="match status" value="1"/>
</dbReference>
<evidence type="ECO:0000313" key="18">
    <source>
        <dbReference type="EMBL" id="SPD76088.1"/>
    </source>
</evidence>
<dbReference type="Pfam" id="PF05201">
    <property type="entry name" value="GlutR_N"/>
    <property type="match status" value="1"/>
</dbReference>
<dbReference type="FunFam" id="3.30.460.30:FF:000001">
    <property type="entry name" value="Glutamyl-tRNA reductase"/>
    <property type="match status" value="1"/>
</dbReference>
<dbReference type="Pfam" id="PF01488">
    <property type="entry name" value="Shikimate_DH"/>
    <property type="match status" value="1"/>
</dbReference>
<comment type="similarity">
    <text evidence="2 9 14">Belongs to the glutamyl-tRNA reductase family.</text>
</comment>
<feature type="binding site" evidence="9 11">
    <location>
        <begin position="115"/>
        <end position="117"/>
    </location>
    <ligand>
        <name>substrate</name>
    </ligand>
</feature>
<dbReference type="Gene3D" id="3.30.460.30">
    <property type="entry name" value="Glutamyl-tRNA reductase, N-terminal domain"/>
    <property type="match status" value="1"/>
</dbReference>
<evidence type="ECO:0000256" key="4">
    <source>
        <dbReference type="ARBA" id="ARBA00022857"/>
    </source>
</evidence>
<name>A0A445N309_9BACT</name>
<feature type="domain" description="Glutamyl-tRNA reductase N-terminal" evidence="17">
    <location>
        <begin position="7"/>
        <end position="157"/>
    </location>
</feature>
<reference evidence="18" key="1">
    <citation type="submission" date="2018-01" db="EMBL/GenBank/DDBJ databases">
        <authorList>
            <person name="Regsiter A."/>
            <person name="William W."/>
        </authorList>
    </citation>
    <scope>NUCLEOTIDE SEQUENCE</scope>
    <source>
        <strain evidence="18">TRIP AH-1</strain>
    </source>
</reference>
<dbReference type="HAMAP" id="MF_00087">
    <property type="entry name" value="Glu_tRNA_reductase"/>
    <property type="match status" value="1"/>
</dbReference>
<gene>
    <name evidence="9 18" type="primary">hemA</name>
    <name evidence="18" type="ORF">PITCH_A820007</name>
</gene>
<feature type="domain" description="Quinate/shikimate 5-dehydrogenase/glutamyl-tRNA reductase" evidence="16">
    <location>
        <begin position="172"/>
        <end position="307"/>
    </location>
</feature>
<dbReference type="GO" id="GO:0050661">
    <property type="term" value="F:NADP binding"/>
    <property type="evidence" value="ECO:0007669"/>
    <property type="project" value="InterPro"/>
</dbReference>
<evidence type="ECO:0000256" key="5">
    <source>
        <dbReference type="ARBA" id="ARBA00023002"/>
    </source>
</evidence>
<evidence type="ECO:0000259" key="17">
    <source>
        <dbReference type="Pfam" id="PF05201"/>
    </source>
</evidence>
<evidence type="ECO:0000259" key="16">
    <source>
        <dbReference type="Pfam" id="PF01488"/>
    </source>
</evidence>
<dbReference type="SUPFAM" id="SSF69075">
    <property type="entry name" value="Glutamyl tRNA-reductase dimerization domain"/>
    <property type="match status" value="1"/>
</dbReference>
<comment type="miscellaneous">
    <text evidence="9">During catalysis, the active site Cys acts as a nucleophile attacking the alpha-carbonyl group of tRNA-bound glutamate with the formation of a thioester intermediate between enzyme and glutamate, and the concomitant release of tRNA(Glu). The thioester intermediate is finally reduced by direct hydride transfer from NADPH, to form the product GSA.</text>
</comment>
<dbReference type="InterPro" id="IPR036453">
    <property type="entry name" value="GluRdtase_dimer_dom_sf"/>
</dbReference>
<sequence>MIKIINIGMNHDSAPVALRECLATDPNNSTKAFDVMRNMECIKEAFFLSTCNRVEALVVTEEEEEAKKKVISMMAGMGNLPEEGLLPNLYILQGMDAVRHMFMVASSLDSMVVGEPQILGQIKEAYAGAIRQKASGVILNRLMHRAFHAAKRVRTETGICESAVSISYAAVELAKKIFHALEGKKVLLIGAGQMAELAARHLLSHGVTSIVVANRTFDRALEVAEIFKARPVYFDEIVSQLLEVDIVITSTAAQDFLFTYEQVKACLRKRKNRPLFFIDIAVPRNVQPEINDLNNVYVYDIDELKGIIQINVEQRKLEAVKAERIIQEEVVKFEKWLKTLAVVPTIVSLKEKAESIIAAELKKSNSTLAVLSHEQKQAVEILARSIAEKLLTDPISFLKGRSARPTLNNYLDVVRRLFNLE</sequence>
<evidence type="ECO:0000256" key="12">
    <source>
        <dbReference type="PIRSR" id="PIRSR000445-3"/>
    </source>
</evidence>
<dbReference type="FunFam" id="3.40.50.720:FF:000031">
    <property type="entry name" value="Glutamyl-tRNA reductase"/>
    <property type="match status" value="1"/>
</dbReference>
<evidence type="ECO:0000256" key="1">
    <source>
        <dbReference type="ARBA" id="ARBA00005059"/>
    </source>
</evidence>
<dbReference type="InterPro" id="IPR000343">
    <property type="entry name" value="4pyrrol_synth_GluRdtase"/>
</dbReference>
<keyword evidence="5 9" id="KW-0560">Oxidoreductase</keyword>
<dbReference type="InterPro" id="IPR015896">
    <property type="entry name" value="4pyrrol_synth_GluRdtase_dimer"/>
</dbReference>
<dbReference type="PANTHER" id="PTHR43013">
    <property type="entry name" value="GLUTAMYL-TRNA REDUCTASE"/>
    <property type="match status" value="1"/>
</dbReference>
<comment type="catalytic activity">
    <reaction evidence="7 9 14">
        <text>(S)-4-amino-5-oxopentanoate + tRNA(Glu) + NADP(+) = L-glutamyl-tRNA(Glu) + NADPH + H(+)</text>
        <dbReference type="Rhea" id="RHEA:12344"/>
        <dbReference type="Rhea" id="RHEA-COMP:9663"/>
        <dbReference type="Rhea" id="RHEA-COMP:9680"/>
        <dbReference type="ChEBI" id="CHEBI:15378"/>
        <dbReference type="ChEBI" id="CHEBI:57501"/>
        <dbReference type="ChEBI" id="CHEBI:57783"/>
        <dbReference type="ChEBI" id="CHEBI:58349"/>
        <dbReference type="ChEBI" id="CHEBI:78442"/>
        <dbReference type="ChEBI" id="CHEBI:78520"/>
        <dbReference type="EC" id="1.2.1.70"/>
    </reaction>
</comment>
<keyword evidence="4 9" id="KW-0521">NADP</keyword>
<dbReference type="Gene3D" id="3.40.50.720">
    <property type="entry name" value="NAD(P)-binding Rossmann-like Domain"/>
    <property type="match status" value="1"/>
</dbReference>